<accession>A0A4Y2VU24</accession>
<proteinExistence type="predicted"/>
<evidence type="ECO:0000313" key="3">
    <source>
        <dbReference type="Proteomes" id="UP000499080"/>
    </source>
</evidence>
<sequence>MDMENIVYKMQCVVHEKGRHTEGSSHALAEEIILWNKELLLRSMSCHRWCCITDGAVAQPEYMQLRLVNSSYDRSCLPRASNMRIFVKECKSCCTVIGCVNMCSELCNLM</sequence>
<dbReference type="EMBL" id="BGPR01051207">
    <property type="protein sequence ID" value="GBO28178.1"/>
    <property type="molecule type" value="Genomic_DNA"/>
</dbReference>
<comment type="caution">
    <text evidence="2">The sequence shown here is derived from an EMBL/GenBank/DDBJ whole genome shotgun (WGS) entry which is preliminary data.</text>
</comment>
<keyword evidence="3" id="KW-1185">Reference proteome</keyword>
<evidence type="ECO:0000313" key="1">
    <source>
        <dbReference type="EMBL" id="GBO28178.1"/>
    </source>
</evidence>
<evidence type="ECO:0000313" key="2">
    <source>
        <dbReference type="EMBL" id="GBO28181.1"/>
    </source>
</evidence>
<dbReference type="EMBL" id="BGPR01051211">
    <property type="protein sequence ID" value="GBO28181.1"/>
    <property type="molecule type" value="Genomic_DNA"/>
</dbReference>
<reference evidence="2 3" key="1">
    <citation type="journal article" date="2019" name="Sci. Rep.">
        <title>Orb-weaving spider Araneus ventricosus genome elucidates the spidroin gene catalogue.</title>
        <authorList>
            <person name="Kono N."/>
            <person name="Nakamura H."/>
            <person name="Ohtoshi R."/>
            <person name="Moran D.A.P."/>
            <person name="Shinohara A."/>
            <person name="Yoshida Y."/>
            <person name="Fujiwara M."/>
            <person name="Mori M."/>
            <person name="Tomita M."/>
            <person name="Arakawa K."/>
        </authorList>
    </citation>
    <scope>NUCLEOTIDE SEQUENCE [LARGE SCALE GENOMIC DNA]</scope>
</reference>
<organism evidence="2 3">
    <name type="scientific">Araneus ventricosus</name>
    <name type="common">Orbweaver spider</name>
    <name type="synonym">Epeira ventricosa</name>
    <dbReference type="NCBI Taxonomy" id="182803"/>
    <lineage>
        <taxon>Eukaryota</taxon>
        <taxon>Metazoa</taxon>
        <taxon>Ecdysozoa</taxon>
        <taxon>Arthropoda</taxon>
        <taxon>Chelicerata</taxon>
        <taxon>Arachnida</taxon>
        <taxon>Araneae</taxon>
        <taxon>Araneomorphae</taxon>
        <taxon>Entelegynae</taxon>
        <taxon>Araneoidea</taxon>
        <taxon>Araneidae</taxon>
        <taxon>Araneus</taxon>
    </lineage>
</organism>
<protein>
    <submittedName>
        <fullName evidence="2">Uncharacterized protein</fullName>
    </submittedName>
</protein>
<gene>
    <name evidence="2" type="ORF">AVEN_171011_1</name>
    <name evidence="1" type="ORF">AVEN_32868_1</name>
</gene>
<dbReference type="Proteomes" id="UP000499080">
    <property type="component" value="Unassembled WGS sequence"/>
</dbReference>
<dbReference type="AlphaFoldDB" id="A0A4Y2VU24"/>
<name>A0A4Y2VU24_ARAVE</name>